<feature type="chain" id="PRO_5002441604" evidence="1">
    <location>
        <begin position="33"/>
        <end position="396"/>
    </location>
</feature>
<dbReference type="Proteomes" id="UP000033393">
    <property type="component" value="Unassembled WGS sequence"/>
</dbReference>
<proteinExistence type="predicted"/>
<gene>
    <name evidence="2" type="ORF">UK23_17720</name>
</gene>
<dbReference type="PATRIC" id="fig|68170.10.peg.4446"/>
<dbReference type="RefSeq" id="WP_045312652.1">
    <property type="nucleotide sequence ID" value="NZ_JYJG01000114.1"/>
</dbReference>
<name>A0A0F0GY57_LENAE</name>
<evidence type="ECO:0000313" key="3">
    <source>
        <dbReference type="Proteomes" id="UP000033393"/>
    </source>
</evidence>
<comment type="caution">
    <text evidence="2">The sequence shown here is derived from an EMBL/GenBank/DDBJ whole genome shotgun (WGS) entry which is preliminary data.</text>
</comment>
<feature type="signal peptide" evidence="1">
    <location>
        <begin position="1"/>
        <end position="32"/>
    </location>
</feature>
<evidence type="ECO:0000256" key="1">
    <source>
        <dbReference type="SAM" id="SignalP"/>
    </source>
</evidence>
<dbReference type="AlphaFoldDB" id="A0A0F0GY57"/>
<sequence>MRNTIASRLAVAVTAAVTTLGTVGLMPPPAWAQTAPDTLLNLPAEAVAHASRLQAGLDIEVIDPSAYVCSTSTPIRDWLTASKAGWTATDHNLANLAQQLVLLDTVLFPDDAGSGFGPFTTQVTHTFRDLGRFWDIDPGKIRLLPLRSTMLTDRAKLTRVFTVGWGFPEPVSASLADQMATLMDTDKFQHGRHPGFTFNAFAINGLEVPGVGTVPPEIVMGDGVLAGMQAVGLGDVAPQAILAHEYGHHVQYQRDLFDSDLTGPEASRRTELMADAYAAYYLTHARGATMQWKRVQQFVQVFGQLGDCGFAGDSHHGTPNQRLHSAEWGYGFSFFSQKQGHVMCIRAAPDPGRTGRLTCCSRPLKTVAVVQRQLCSRCRPSDSPRRRNAPISTWSR</sequence>
<dbReference type="EMBL" id="JYJG01000114">
    <property type="protein sequence ID" value="KJK48230.1"/>
    <property type="molecule type" value="Genomic_DNA"/>
</dbReference>
<accession>A0A0F0GY57</accession>
<keyword evidence="3" id="KW-1185">Reference proteome</keyword>
<dbReference type="OrthoDB" id="9152336at2"/>
<organism evidence="2 3">
    <name type="scientific">Lentzea aerocolonigenes</name>
    <name type="common">Lechevalieria aerocolonigenes</name>
    <name type="synonym">Saccharothrix aerocolonigenes</name>
    <dbReference type="NCBI Taxonomy" id="68170"/>
    <lineage>
        <taxon>Bacteria</taxon>
        <taxon>Bacillati</taxon>
        <taxon>Actinomycetota</taxon>
        <taxon>Actinomycetes</taxon>
        <taxon>Pseudonocardiales</taxon>
        <taxon>Pseudonocardiaceae</taxon>
        <taxon>Lentzea</taxon>
    </lineage>
</organism>
<reference evidence="2 3" key="1">
    <citation type="submission" date="2015-02" db="EMBL/GenBank/DDBJ databases">
        <authorList>
            <person name="Ju K.-S."/>
            <person name="Doroghazi J.R."/>
            <person name="Metcalf W."/>
        </authorList>
    </citation>
    <scope>NUCLEOTIDE SEQUENCE [LARGE SCALE GENOMIC DNA]</scope>
    <source>
        <strain evidence="2 3">NRRL B-16140</strain>
    </source>
</reference>
<keyword evidence="1" id="KW-0732">Signal</keyword>
<evidence type="ECO:0000313" key="2">
    <source>
        <dbReference type="EMBL" id="KJK48230.1"/>
    </source>
</evidence>
<protein>
    <submittedName>
        <fullName evidence="2">Uncharacterized protein</fullName>
    </submittedName>
</protein>